<evidence type="ECO:0000259" key="2">
    <source>
        <dbReference type="SMART" id="SM00867"/>
    </source>
</evidence>
<evidence type="ECO:0000313" key="3">
    <source>
        <dbReference type="EMBL" id="MBF9223614.1"/>
    </source>
</evidence>
<reference evidence="3 4" key="1">
    <citation type="submission" date="2020-11" db="EMBL/GenBank/DDBJ databases">
        <authorList>
            <person name="Kim M.K."/>
        </authorList>
    </citation>
    <scope>NUCLEOTIDE SEQUENCE [LARGE SCALE GENOMIC DNA]</scope>
    <source>
        <strain evidence="3 4">BT662</strain>
    </source>
</reference>
<dbReference type="Proteomes" id="UP000618931">
    <property type="component" value="Unassembled WGS sequence"/>
</dbReference>
<dbReference type="PANTHER" id="PTHR34406:SF1">
    <property type="entry name" value="PROTEIN YCEI"/>
    <property type="match status" value="1"/>
</dbReference>
<feature type="chain" id="PRO_5046308223" evidence="1">
    <location>
        <begin position="24"/>
        <end position="215"/>
    </location>
</feature>
<feature type="domain" description="Lipid/polyisoprenoid-binding YceI-like" evidence="2">
    <location>
        <begin position="38"/>
        <end position="213"/>
    </location>
</feature>
<feature type="signal peptide" evidence="1">
    <location>
        <begin position="1"/>
        <end position="23"/>
    </location>
</feature>
<keyword evidence="4" id="KW-1185">Reference proteome</keyword>
<dbReference type="PANTHER" id="PTHR34406">
    <property type="entry name" value="PROTEIN YCEI"/>
    <property type="match status" value="1"/>
</dbReference>
<organism evidence="3 4">
    <name type="scientific">Hymenobacter ruricola</name>
    <dbReference type="NCBI Taxonomy" id="2791023"/>
    <lineage>
        <taxon>Bacteria</taxon>
        <taxon>Pseudomonadati</taxon>
        <taxon>Bacteroidota</taxon>
        <taxon>Cytophagia</taxon>
        <taxon>Cytophagales</taxon>
        <taxon>Hymenobacteraceae</taxon>
        <taxon>Hymenobacter</taxon>
    </lineage>
</organism>
<dbReference type="Pfam" id="PF04264">
    <property type="entry name" value="YceI"/>
    <property type="match status" value="1"/>
</dbReference>
<proteinExistence type="predicted"/>
<comment type="caution">
    <text evidence="3">The sequence shown here is derived from an EMBL/GenBank/DDBJ whole genome shotgun (WGS) entry which is preliminary data.</text>
</comment>
<sequence length="215" mass="22495">MKKILLPALFAMAVIGVAPAASAANVTPPAKAAKADPAYKLQPQLSTLGWEGKAVTHGHNGTMNFSDGELLVKGNAIVGGTVTVDMKSMKATDIKDAESHGKFVGHMSSDDFFGVTTYPTSTFKIVSVTPIKGAAKDADNATIAGDMTIKGVTQRISFPAKVGVKGDLASATGKVTIDRTKFGLKYGSKSFFESIGDKAIYDTFDLTFNVIAKKA</sequence>
<protein>
    <submittedName>
        <fullName evidence="3">YceI family protein</fullName>
    </submittedName>
</protein>
<accession>A0ABS0I9G8</accession>
<dbReference type="EMBL" id="JADQDM010000016">
    <property type="protein sequence ID" value="MBF9223614.1"/>
    <property type="molecule type" value="Genomic_DNA"/>
</dbReference>
<dbReference type="RefSeq" id="WP_196295032.1">
    <property type="nucleotide sequence ID" value="NZ_JADQDM010000016.1"/>
</dbReference>
<dbReference type="InterPro" id="IPR007372">
    <property type="entry name" value="Lipid/polyisoprenoid-bd_YceI"/>
</dbReference>
<gene>
    <name evidence="3" type="ORF">I2H31_21090</name>
</gene>
<dbReference type="Gene3D" id="2.40.128.110">
    <property type="entry name" value="Lipid/polyisoprenoid-binding, YceI-like"/>
    <property type="match status" value="1"/>
</dbReference>
<evidence type="ECO:0000313" key="4">
    <source>
        <dbReference type="Proteomes" id="UP000618931"/>
    </source>
</evidence>
<keyword evidence="1" id="KW-0732">Signal</keyword>
<name>A0ABS0I9G8_9BACT</name>
<dbReference type="SUPFAM" id="SSF101874">
    <property type="entry name" value="YceI-like"/>
    <property type="match status" value="1"/>
</dbReference>
<dbReference type="InterPro" id="IPR036761">
    <property type="entry name" value="TTHA0802/YceI-like_sf"/>
</dbReference>
<dbReference type="SMART" id="SM00867">
    <property type="entry name" value="YceI"/>
    <property type="match status" value="1"/>
</dbReference>
<evidence type="ECO:0000256" key="1">
    <source>
        <dbReference type="SAM" id="SignalP"/>
    </source>
</evidence>